<dbReference type="PRINTS" id="PR00413">
    <property type="entry name" value="HADHALOGNASE"/>
</dbReference>
<dbReference type="InterPro" id="IPR006439">
    <property type="entry name" value="HAD-SF_hydro_IA"/>
</dbReference>
<dbReference type="InterPro" id="IPR023198">
    <property type="entry name" value="PGP-like_dom2"/>
</dbReference>
<dbReference type="SFLD" id="SFLDS00003">
    <property type="entry name" value="Haloacid_Dehalogenase"/>
    <property type="match status" value="1"/>
</dbReference>
<dbReference type="RefSeq" id="WP_075775387.1">
    <property type="nucleotide sequence ID" value="NZ_CP019437.1"/>
</dbReference>
<keyword evidence="1" id="KW-0378">Hydrolase</keyword>
<dbReference type="NCBIfam" id="TIGR01509">
    <property type="entry name" value="HAD-SF-IA-v3"/>
    <property type="match status" value="1"/>
</dbReference>
<name>A0ABM6ICN4_9RHOB</name>
<dbReference type="SFLD" id="SFLDG01135">
    <property type="entry name" value="C1.5.6:_HAD__Beta-PGM__Phospha"/>
    <property type="match status" value="1"/>
</dbReference>
<dbReference type="InterPro" id="IPR023214">
    <property type="entry name" value="HAD_sf"/>
</dbReference>
<gene>
    <name evidence="1" type="ORF">BMG03_00550</name>
</gene>
<dbReference type="Gene3D" id="1.10.150.240">
    <property type="entry name" value="Putative phosphatase, domain 2"/>
    <property type="match status" value="1"/>
</dbReference>
<keyword evidence="2" id="KW-1185">Reference proteome</keyword>
<dbReference type="Pfam" id="PF00702">
    <property type="entry name" value="Hydrolase"/>
    <property type="match status" value="1"/>
</dbReference>
<dbReference type="SFLD" id="SFLDG01129">
    <property type="entry name" value="C1.5:_HAD__Beta-PGM__Phosphata"/>
    <property type="match status" value="1"/>
</dbReference>
<dbReference type="EMBL" id="CP019437">
    <property type="protein sequence ID" value="AQS46449.1"/>
    <property type="molecule type" value="Genomic_DNA"/>
</dbReference>
<protein>
    <submittedName>
        <fullName evidence="1">Hydrolase</fullName>
    </submittedName>
</protein>
<dbReference type="PANTHER" id="PTHR18901">
    <property type="entry name" value="2-DEOXYGLUCOSE-6-PHOSPHATE PHOSPHATASE 2"/>
    <property type="match status" value="1"/>
</dbReference>
<dbReference type="Proteomes" id="UP000185622">
    <property type="component" value="Chromosome"/>
</dbReference>
<dbReference type="SUPFAM" id="SSF56784">
    <property type="entry name" value="HAD-like"/>
    <property type="match status" value="1"/>
</dbReference>
<proteinExistence type="predicted"/>
<evidence type="ECO:0000313" key="1">
    <source>
        <dbReference type="EMBL" id="AQS46449.1"/>
    </source>
</evidence>
<reference evidence="1 2" key="1">
    <citation type="submission" date="2017-01" db="EMBL/GenBank/DDBJ databases">
        <title>The complete genome sequence of a sulfur-oxidizing marine bacterium Thioclava sp. 25B10_4T.</title>
        <authorList>
            <person name="Liu Y."/>
            <person name="Lai Q."/>
            <person name="Shao Z."/>
        </authorList>
    </citation>
    <scope>NUCLEOTIDE SEQUENCE [LARGE SCALE GENOMIC DNA]</scope>
    <source>
        <strain evidence="1 2">25B10_4</strain>
    </source>
</reference>
<dbReference type="Gene3D" id="3.40.50.1000">
    <property type="entry name" value="HAD superfamily/HAD-like"/>
    <property type="match status" value="1"/>
</dbReference>
<dbReference type="GO" id="GO:0016787">
    <property type="term" value="F:hydrolase activity"/>
    <property type="evidence" value="ECO:0007669"/>
    <property type="project" value="UniProtKB-KW"/>
</dbReference>
<accession>A0ABM6ICN4</accession>
<organism evidence="1 2">
    <name type="scientific">Thioclava nitratireducens</name>
    <dbReference type="NCBI Taxonomy" id="1915078"/>
    <lineage>
        <taxon>Bacteria</taxon>
        <taxon>Pseudomonadati</taxon>
        <taxon>Pseudomonadota</taxon>
        <taxon>Alphaproteobacteria</taxon>
        <taxon>Rhodobacterales</taxon>
        <taxon>Paracoccaceae</taxon>
        <taxon>Thioclava</taxon>
    </lineage>
</organism>
<dbReference type="InterPro" id="IPR036412">
    <property type="entry name" value="HAD-like_sf"/>
</dbReference>
<evidence type="ECO:0000313" key="2">
    <source>
        <dbReference type="Proteomes" id="UP000185622"/>
    </source>
</evidence>
<sequence length="222" mass="24361">MTQHHPIPHAVLFDCDGVLVDSEPATFDLIQEEFARYGVHKTISELEDAFIGSTIENVYQWGREHGADLPEGWVDSYYKALYVRLREGTELMPGIPRLLARLDAEGIPFAVGSNGRKAKMEATLGQHPDIRTRLEGLLFSGQDMGMPKPKPDLYIHAARHLGADPAACVVIEDSPTGARAAKNAGMRCLGYSPKGDNPRLAAEGAELFTDMRQVPRLIGLDP</sequence>
<dbReference type="PANTHER" id="PTHR18901:SF38">
    <property type="entry name" value="PSEUDOURIDINE-5'-PHOSPHATASE"/>
    <property type="match status" value="1"/>
</dbReference>